<dbReference type="PANTHER" id="PTHR15549">
    <property type="entry name" value="PAIRED IMMUNOGLOBULIN-LIKE TYPE 2 RECEPTOR"/>
    <property type="match status" value="1"/>
</dbReference>
<dbReference type="AlphaFoldDB" id="A0A0D2I9Y3"/>
<feature type="region of interest" description="Disordered" evidence="5">
    <location>
        <begin position="224"/>
        <end position="266"/>
    </location>
</feature>
<evidence type="ECO:0000313" key="9">
    <source>
        <dbReference type="Proteomes" id="UP000053617"/>
    </source>
</evidence>
<accession>A0A0D2I9Y3</accession>
<evidence type="ECO:0000256" key="5">
    <source>
        <dbReference type="SAM" id="MobiDB-lite"/>
    </source>
</evidence>
<evidence type="ECO:0000256" key="4">
    <source>
        <dbReference type="ARBA" id="ARBA00023136"/>
    </source>
</evidence>
<dbReference type="STRING" id="1442369.A0A0D2I9Y3"/>
<dbReference type="PANTHER" id="PTHR15549:SF26">
    <property type="entry name" value="AXIAL BUDDING PATTERN PROTEIN 2-RELATED"/>
    <property type="match status" value="1"/>
</dbReference>
<proteinExistence type="predicted"/>
<dbReference type="GO" id="GO:0016020">
    <property type="term" value="C:membrane"/>
    <property type="evidence" value="ECO:0007669"/>
    <property type="project" value="UniProtKB-SubCell"/>
</dbReference>
<dbReference type="HOGENOM" id="CLU_924839_0_0_1"/>
<dbReference type="Proteomes" id="UP000053617">
    <property type="component" value="Unassembled WGS sequence"/>
</dbReference>
<feature type="transmembrane region" description="Helical" evidence="6">
    <location>
        <begin position="191"/>
        <end position="212"/>
    </location>
</feature>
<gene>
    <name evidence="8" type="ORF">Z518_08646</name>
</gene>
<dbReference type="InterPro" id="IPR051694">
    <property type="entry name" value="Immunoregulatory_rcpt-like"/>
</dbReference>
<evidence type="ECO:0000313" key="8">
    <source>
        <dbReference type="EMBL" id="KIX02704.1"/>
    </source>
</evidence>
<name>A0A0D2I9Y3_9EURO</name>
<evidence type="ECO:0000256" key="2">
    <source>
        <dbReference type="ARBA" id="ARBA00022692"/>
    </source>
</evidence>
<comment type="subcellular location">
    <subcellularLocation>
        <location evidence="1">Membrane</location>
        <topology evidence="1">Single-pass membrane protein</topology>
    </subcellularLocation>
</comment>
<keyword evidence="9" id="KW-1185">Reference proteome</keyword>
<feature type="compositionally biased region" description="Low complexity" evidence="5">
    <location>
        <begin position="132"/>
        <end position="179"/>
    </location>
</feature>
<dbReference type="GeneID" id="25296717"/>
<feature type="region of interest" description="Disordered" evidence="5">
    <location>
        <begin position="115"/>
        <end position="183"/>
    </location>
</feature>
<keyword evidence="3 6" id="KW-1133">Transmembrane helix</keyword>
<dbReference type="EMBL" id="KN847480">
    <property type="protein sequence ID" value="KIX02704.1"/>
    <property type="molecule type" value="Genomic_DNA"/>
</dbReference>
<keyword evidence="4 6" id="KW-0472">Membrane</keyword>
<feature type="signal peptide" evidence="7">
    <location>
        <begin position="1"/>
        <end position="16"/>
    </location>
</feature>
<evidence type="ECO:0000256" key="7">
    <source>
        <dbReference type="SAM" id="SignalP"/>
    </source>
</evidence>
<dbReference type="RefSeq" id="XP_013269840.1">
    <property type="nucleotide sequence ID" value="XM_013414386.1"/>
</dbReference>
<reference evidence="8 9" key="1">
    <citation type="submission" date="2015-01" db="EMBL/GenBank/DDBJ databases">
        <title>The Genome Sequence of Rhinocladiella mackenzie CBS 650.93.</title>
        <authorList>
            <consortium name="The Broad Institute Genomics Platform"/>
            <person name="Cuomo C."/>
            <person name="de Hoog S."/>
            <person name="Gorbushina A."/>
            <person name="Stielow B."/>
            <person name="Teixiera M."/>
            <person name="Abouelleil A."/>
            <person name="Chapman S.B."/>
            <person name="Priest M."/>
            <person name="Young S.K."/>
            <person name="Wortman J."/>
            <person name="Nusbaum C."/>
            <person name="Birren B."/>
        </authorList>
    </citation>
    <scope>NUCLEOTIDE SEQUENCE [LARGE SCALE GENOMIC DNA]</scope>
    <source>
        <strain evidence="8 9">CBS 650.93</strain>
    </source>
</reference>
<protein>
    <recommendedName>
        <fullName evidence="10">Mid2 domain-containing protein</fullName>
    </recommendedName>
</protein>
<organism evidence="8 9">
    <name type="scientific">Rhinocladiella mackenziei CBS 650.93</name>
    <dbReference type="NCBI Taxonomy" id="1442369"/>
    <lineage>
        <taxon>Eukaryota</taxon>
        <taxon>Fungi</taxon>
        <taxon>Dikarya</taxon>
        <taxon>Ascomycota</taxon>
        <taxon>Pezizomycotina</taxon>
        <taxon>Eurotiomycetes</taxon>
        <taxon>Chaetothyriomycetidae</taxon>
        <taxon>Chaetothyriales</taxon>
        <taxon>Herpotrichiellaceae</taxon>
        <taxon>Rhinocladiella</taxon>
    </lineage>
</organism>
<dbReference type="GO" id="GO:0071944">
    <property type="term" value="C:cell periphery"/>
    <property type="evidence" value="ECO:0007669"/>
    <property type="project" value="UniProtKB-ARBA"/>
</dbReference>
<feature type="chain" id="PRO_5002255237" description="Mid2 domain-containing protein" evidence="7">
    <location>
        <begin position="17"/>
        <end position="266"/>
    </location>
</feature>
<evidence type="ECO:0008006" key="10">
    <source>
        <dbReference type="Google" id="ProtNLM"/>
    </source>
</evidence>
<evidence type="ECO:0000256" key="6">
    <source>
        <dbReference type="SAM" id="Phobius"/>
    </source>
</evidence>
<feature type="compositionally biased region" description="Gly residues" evidence="5">
    <location>
        <begin position="120"/>
        <end position="129"/>
    </location>
</feature>
<dbReference type="VEuPathDB" id="FungiDB:Z518_08646"/>
<keyword evidence="2 6" id="KW-0812">Transmembrane</keyword>
<sequence>MRLLFLTPLLTFLAVAQELEFITPGPGGTAGDNSLNPTYVFGSTFTIQWTPIEQAISLVLYQQLPDVGFEYIFQNRDNISSYLWTVTTQRDLSQSRVFFFQIFIEGDTSPSATSHYFNITGGGSSGGSGAETTTLPPSSSSSPSNPTTSSTTASTATTAPDRLSSGTAAPPAATTSSTPGGNGGLSTGAKVGLGIGIPVAVAVGIGVGWFVFGCQKRWNNTLSASEPKPYGYGYPPPKPEDYNGSATTPGELHASSARPPVELPLS</sequence>
<dbReference type="OrthoDB" id="5390143at2759"/>
<evidence type="ECO:0000256" key="3">
    <source>
        <dbReference type="ARBA" id="ARBA00022989"/>
    </source>
</evidence>
<evidence type="ECO:0000256" key="1">
    <source>
        <dbReference type="ARBA" id="ARBA00004167"/>
    </source>
</evidence>
<keyword evidence="7" id="KW-0732">Signal</keyword>